<dbReference type="Proteomes" id="UP001062846">
    <property type="component" value="Chromosome 12"/>
</dbReference>
<organism evidence="1 2">
    <name type="scientific">Rhododendron molle</name>
    <name type="common">Chinese azalea</name>
    <name type="synonym">Azalea mollis</name>
    <dbReference type="NCBI Taxonomy" id="49168"/>
    <lineage>
        <taxon>Eukaryota</taxon>
        <taxon>Viridiplantae</taxon>
        <taxon>Streptophyta</taxon>
        <taxon>Embryophyta</taxon>
        <taxon>Tracheophyta</taxon>
        <taxon>Spermatophyta</taxon>
        <taxon>Magnoliopsida</taxon>
        <taxon>eudicotyledons</taxon>
        <taxon>Gunneridae</taxon>
        <taxon>Pentapetalae</taxon>
        <taxon>asterids</taxon>
        <taxon>Ericales</taxon>
        <taxon>Ericaceae</taxon>
        <taxon>Ericoideae</taxon>
        <taxon>Rhodoreae</taxon>
        <taxon>Rhododendron</taxon>
    </lineage>
</organism>
<accession>A0ACC0LGZ7</accession>
<evidence type="ECO:0000313" key="1">
    <source>
        <dbReference type="EMBL" id="KAI8527880.1"/>
    </source>
</evidence>
<protein>
    <submittedName>
        <fullName evidence="1">Uncharacterized protein</fullName>
    </submittedName>
</protein>
<sequence>MALSSRRKTGSILRSLSPTPSSSYSAFASSSSTFSSRSTAAAASFFHRPTSPSSQSVRFTLDCPTSPSRSISSIKTQSGRLMASSSAAAAAGSHNRKKQTCMCSPTTHFGSFRCSLHKNVNSHHTTRKMAIPGSFIPDILINVGKATITGISRNAGKK</sequence>
<evidence type="ECO:0000313" key="2">
    <source>
        <dbReference type="Proteomes" id="UP001062846"/>
    </source>
</evidence>
<reference evidence="1" key="1">
    <citation type="submission" date="2022-02" db="EMBL/GenBank/DDBJ databases">
        <title>Plant Genome Project.</title>
        <authorList>
            <person name="Zhang R.-G."/>
        </authorList>
    </citation>
    <scope>NUCLEOTIDE SEQUENCE</scope>
    <source>
        <strain evidence="1">AT1</strain>
    </source>
</reference>
<comment type="caution">
    <text evidence="1">The sequence shown here is derived from an EMBL/GenBank/DDBJ whole genome shotgun (WGS) entry which is preliminary data.</text>
</comment>
<proteinExistence type="predicted"/>
<keyword evidence="2" id="KW-1185">Reference proteome</keyword>
<name>A0ACC0LGZ7_RHOML</name>
<gene>
    <name evidence="1" type="ORF">RHMOL_Rhmol12G0108400</name>
</gene>
<dbReference type="EMBL" id="CM046399">
    <property type="protein sequence ID" value="KAI8527880.1"/>
    <property type="molecule type" value="Genomic_DNA"/>
</dbReference>